<dbReference type="AlphaFoldDB" id="A0A1G2MYZ0"/>
<evidence type="ECO:0000313" key="3">
    <source>
        <dbReference type="Proteomes" id="UP000178089"/>
    </source>
</evidence>
<proteinExistence type="inferred from homology"/>
<reference evidence="2 3" key="1">
    <citation type="journal article" date="2016" name="Nat. Commun.">
        <title>Thousands of microbial genomes shed light on interconnected biogeochemical processes in an aquifer system.</title>
        <authorList>
            <person name="Anantharaman K."/>
            <person name="Brown C.T."/>
            <person name="Hug L.A."/>
            <person name="Sharon I."/>
            <person name="Castelle C.J."/>
            <person name="Probst A.J."/>
            <person name="Thomas B.C."/>
            <person name="Singh A."/>
            <person name="Wilkins M.J."/>
            <person name="Karaoz U."/>
            <person name="Brodie E.L."/>
            <person name="Williams K.H."/>
            <person name="Hubbard S.S."/>
            <person name="Banfield J.F."/>
        </authorList>
    </citation>
    <scope>NUCLEOTIDE SEQUENCE [LARGE SCALE GENOMIC DNA]</scope>
</reference>
<comment type="similarity">
    <text evidence="1">Belongs to the LOG family.</text>
</comment>
<keyword evidence="1" id="KW-0203">Cytokinin biosynthesis</keyword>
<dbReference type="STRING" id="1802315.A3F51_02130"/>
<dbReference type="SUPFAM" id="SSF102405">
    <property type="entry name" value="MCP/YpsA-like"/>
    <property type="match status" value="1"/>
</dbReference>
<dbReference type="NCBIfam" id="TIGR00730">
    <property type="entry name" value="Rossman fold protein, TIGR00730 family"/>
    <property type="match status" value="1"/>
</dbReference>
<dbReference type="InterPro" id="IPR052341">
    <property type="entry name" value="LOG_family_nucleotidases"/>
</dbReference>
<name>A0A1G2MYZ0_9BACT</name>
<comment type="caution">
    <text evidence="2">The sequence shown here is derived from an EMBL/GenBank/DDBJ whole genome shotgun (WGS) entry which is preliminary data.</text>
</comment>
<protein>
    <recommendedName>
        <fullName evidence="1">Cytokinin riboside 5'-monophosphate phosphoribohydrolase</fullName>
        <ecNumber evidence="1">3.2.2.n1</ecNumber>
    </recommendedName>
</protein>
<accession>A0A1G2MYZ0</accession>
<dbReference type="GO" id="GO:0005829">
    <property type="term" value="C:cytosol"/>
    <property type="evidence" value="ECO:0007669"/>
    <property type="project" value="TreeGrafter"/>
</dbReference>
<dbReference type="GO" id="GO:0016787">
    <property type="term" value="F:hydrolase activity"/>
    <property type="evidence" value="ECO:0007669"/>
    <property type="project" value="UniProtKB-KW"/>
</dbReference>
<sequence>MSRRDIHADTTKRHIEEITREFKNGFEFLKKYPKSVTIYGSARAKQDSKEYKLAEQLGHRIVKELKYAVVTGGGPGIMEAAHKGAREAGGHAVALGISLPHEMNMSHYANDRMQFTYFFSRKTMLTFAAESYIFFPGGFGTFDELFSTLTLIQTRKVPSVPVILIGSHFWNDLANFIDEKMLQQQEAIADYDRNIFKITDNIDHVIDAIRTAPVSLWWRNIN</sequence>
<dbReference type="PANTHER" id="PTHR43393">
    <property type="entry name" value="CYTOKININ RIBOSIDE 5'-MONOPHOSPHATE PHOSPHORIBOHYDROLASE"/>
    <property type="match status" value="1"/>
</dbReference>
<evidence type="ECO:0000313" key="2">
    <source>
        <dbReference type="EMBL" id="OHA29044.1"/>
    </source>
</evidence>
<dbReference type="EC" id="3.2.2.n1" evidence="1"/>
<dbReference type="EMBL" id="MHRT01000006">
    <property type="protein sequence ID" value="OHA29044.1"/>
    <property type="molecule type" value="Genomic_DNA"/>
</dbReference>
<dbReference type="Gene3D" id="3.40.50.450">
    <property type="match status" value="1"/>
</dbReference>
<keyword evidence="1" id="KW-0378">Hydrolase</keyword>
<dbReference type="InterPro" id="IPR005269">
    <property type="entry name" value="LOG"/>
</dbReference>
<dbReference type="Proteomes" id="UP000178089">
    <property type="component" value="Unassembled WGS sequence"/>
</dbReference>
<evidence type="ECO:0000256" key="1">
    <source>
        <dbReference type="RuleBase" id="RU363015"/>
    </source>
</evidence>
<organism evidence="2 3">
    <name type="scientific">Candidatus Taylorbacteria bacterium RIFCSPHIGHO2_12_FULL_45_16</name>
    <dbReference type="NCBI Taxonomy" id="1802315"/>
    <lineage>
        <taxon>Bacteria</taxon>
        <taxon>Candidatus Tayloriibacteriota</taxon>
    </lineage>
</organism>
<gene>
    <name evidence="2" type="ORF">A3F51_02130</name>
</gene>
<dbReference type="GO" id="GO:0009691">
    <property type="term" value="P:cytokinin biosynthetic process"/>
    <property type="evidence" value="ECO:0007669"/>
    <property type="project" value="UniProtKB-UniRule"/>
</dbReference>
<dbReference type="InterPro" id="IPR031100">
    <property type="entry name" value="LOG_fam"/>
</dbReference>
<dbReference type="PANTHER" id="PTHR43393:SF3">
    <property type="entry name" value="LYSINE DECARBOXYLASE-LIKE PROTEIN"/>
    <property type="match status" value="1"/>
</dbReference>
<dbReference type="Pfam" id="PF03641">
    <property type="entry name" value="Lysine_decarbox"/>
    <property type="match status" value="1"/>
</dbReference>